<evidence type="ECO:0000256" key="1">
    <source>
        <dbReference type="SAM" id="MobiDB-lite"/>
    </source>
</evidence>
<reference evidence="2" key="1">
    <citation type="submission" date="2022-11" db="EMBL/GenBank/DDBJ databases">
        <authorList>
            <person name="Morgan W.R."/>
            <person name="Tartar A."/>
        </authorList>
    </citation>
    <scope>NUCLEOTIDE SEQUENCE</scope>
    <source>
        <strain evidence="2">ARSEF 373</strain>
    </source>
</reference>
<accession>A0AAV2YSW4</accession>
<feature type="compositionally biased region" description="Acidic residues" evidence="1">
    <location>
        <begin position="89"/>
        <end position="101"/>
    </location>
</feature>
<gene>
    <name evidence="2" type="ORF">N0F65_006494</name>
</gene>
<feature type="region of interest" description="Disordered" evidence="1">
    <location>
        <begin position="1"/>
        <end position="20"/>
    </location>
</feature>
<feature type="compositionally biased region" description="Basic residues" evidence="1">
    <location>
        <begin position="56"/>
        <end position="65"/>
    </location>
</feature>
<dbReference type="Proteomes" id="UP001146120">
    <property type="component" value="Unassembled WGS sequence"/>
</dbReference>
<name>A0AAV2YSW4_9STRA</name>
<organism evidence="2 3">
    <name type="scientific">Lagenidium giganteum</name>
    <dbReference type="NCBI Taxonomy" id="4803"/>
    <lineage>
        <taxon>Eukaryota</taxon>
        <taxon>Sar</taxon>
        <taxon>Stramenopiles</taxon>
        <taxon>Oomycota</taxon>
        <taxon>Peronosporomycetes</taxon>
        <taxon>Pythiales</taxon>
        <taxon>Pythiaceae</taxon>
    </lineage>
</organism>
<evidence type="ECO:0000313" key="3">
    <source>
        <dbReference type="Proteomes" id="UP001146120"/>
    </source>
</evidence>
<dbReference type="EMBL" id="DAKRPA010000167">
    <property type="protein sequence ID" value="DAZ96448.1"/>
    <property type="molecule type" value="Genomic_DNA"/>
</dbReference>
<proteinExistence type="predicted"/>
<evidence type="ECO:0000313" key="2">
    <source>
        <dbReference type="EMBL" id="DAZ96448.1"/>
    </source>
</evidence>
<protein>
    <submittedName>
        <fullName evidence="2">Uncharacterized protein</fullName>
    </submittedName>
</protein>
<dbReference type="AlphaFoldDB" id="A0AAV2YSW4"/>
<reference evidence="2" key="2">
    <citation type="journal article" date="2023" name="Microbiol Resour">
        <title>Decontamination and Annotation of the Draft Genome Sequence of the Oomycete Lagenidium giganteum ARSEF 373.</title>
        <authorList>
            <person name="Morgan W.R."/>
            <person name="Tartar A."/>
        </authorList>
    </citation>
    <scope>NUCLEOTIDE SEQUENCE</scope>
    <source>
        <strain evidence="2">ARSEF 373</strain>
    </source>
</reference>
<sequence>MALDGSAGSQKRKYAADPEHVVMSEFLRDIEVVDDNDGNTRGADVASHSDATWTHGRVKQKRPRTSRGADADARSTRARGSAREAGSSDVDDEGLDEDDADAPGGRQDGDGDDDNQSDDKSDKSDKSSRPTTASSRHTKLTELEQHVRQLERDNLHLKQTLLLGKKGSMMLAAGGGGPGAGSVTGTGRDSIHELLAERTKIVQEMVQHLNSPFLSLGDAARVWHQDCRVGVGVREWDAFGRLQTISLWNMIRSVFATMAVDIVELRPHLPDGEMILTKWRIQGEIAAPAQLKAVCSSEDCPPTMKVALMAIKSSDLTFTVTTYVIFQESRIAEQHHCWDQVGVFKRLFGGEIPPSVVKILTIH</sequence>
<dbReference type="Gene3D" id="3.10.450.50">
    <property type="match status" value="1"/>
</dbReference>
<keyword evidence="3" id="KW-1185">Reference proteome</keyword>
<feature type="compositionally biased region" description="Basic and acidic residues" evidence="1">
    <location>
        <begin position="117"/>
        <end position="128"/>
    </location>
</feature>
<feature type="region of interest" description="Disordered" evidence="1">
    <location>
        <begin position="34"/>
        <end position="140"/>
    </location>
</feature>
<comment type="caution">
    <text evidence="2">The sequence shown here is derived from an EMBL/GenBank/DDBJ whole genome shotgun (WGS) entry which is preliminary data.</text>
</comment>